<protein>
    <submittedName>
        <fullName evidence="1">Uncharacterized protein</fullName>
    </submittedName>
</protein>
<name>A0ABD0UHX0_DENTH</name>
<evidence type="ECO:0000313" key="2">
    <source>
        <dbReference type="Proteomes" id="UP001552299"/>
    </source>
</evidence>
<keyword evidence="2" id="KW-1185">Reference proteome</keyword>
<organism evidence="1 2">
    <name type="scientific">Dendrobium thyrsiflorum</name>
    <name type="common">Pinecone-like raceme dendrobium</name>
    <name type="synonym">Orchid</name>
    <dbReference type="NCBI Taxonomy" id="117978"/>
    <lineage>
        <taxon>Eukaryota</taxon>
        <taxon>Viridiplantae</taxon>
        <taxon>Streptophyta</taxon>
        <taxon>Embryophyta</taxon>
        <taxon>Tracheophyta</taxon>
        <taxon>Spermatophyta</taxon>
        <taxon>Magnoliopsida</taxon>
        <taxon>Liliopsida</taxon>
        <taxon>Asparagales</taxon>
        <taxon>Orchidaceae</taxon>
        <taxon>Epidendroideae</taxon>
        <taxon>Malaxideae</taxon>
        <taxon>Dendrobiinae</taxon>
        <taxon>Dendrobium</taxon>
    </lineage>
</organism>
<gene>
    <name evidence="1" type="ORF">M5K25_018225</name>
</gene>
<reference evidence="1 2" key="1">
    <citation type="journal article" date="2024" name="Plant Biotechnol. J.">
        <title>Dendrobium thyrsiflorum genome and its molecular insights into genes involved in important horticultural traits.</title>
        <authorList>
            <person name="Chen B."/>
            <person name="Wang J.Y."/>
            <person name="Zheng P.J."/>
            <person name="Li K.L."/>
            <person name="Liang Y.M."/>
            <person name="Chen X.F."/>
            <person name="Zhang C."/>
            <person name="Zhao X."/>
            <person name="He X."/>
            <person name="Zhang G.Q."/>
            <person name="Liu Z.J."/>
            <person name="Xu Q."/>
        </authorList>
    </citation>
    <scope>NUCLEOTIDE SEQUENCE [LARGE SCALE GENOMIC DNA]</scope>
    <source>
        <strain evidence="1">GZMU011</strain>
    </source>
</reference>
<proteinExistence type="predicted"/>
<comment type="caution">
    <text evidence="1">The sequence shown here is derived from an EMBL/GenBank/DDBJ whole genome shotgun (WGS) entry which is preliminary data.</text>
</comment>
<evidence type="ECO:0000313" key="1">
    <source>
        <dbReference type="EMBL" id="KAL0912263.1"/>
    </source>
</evidence>
<sequence length="88" mass="10377">MFCFHKIFLTVSYLARKFLLGHYLINEFSLVAKEALTVPAADFDDMKENNCLGMADRQQQYTYQRRVTMGDSLVALYNCWILDMFIFM</sequence>
<dbReference type="AlphaFoldDB" id="A0ABD0UHX0"/>
<accession>A0ABD0UHX0</accession>
<dbReference type="EMBL" id="JANQDX010000014">
    <property type="protein sequence ID" value="KAL0912263.1"/>
    <property type="molecule type" value="Genomic_DNA"/>
</dbReference>
<dbReference type="Proteomes" id="UP001552299">
    <property type="component" value="Unassembled WGS sequence"/>
</dbReference>